<dbReference type="AlphaFoldDB" id="A0A844QLA6"/>
<evidence type="ECO:0000256" key="4">
    <source>
        <dbReference type="ARBA" id="ARBA00023004"/>
    </source>
</evidence>
<dbReference type="GO" id="GO:0016491">
    <property type="term" value="F:oxidoreductase activity"/>
    <property type="evidence" value="ECO:0007669"/>
    <property type="project" value="UniProtKB-KW"/>
</dbReference>
<reference evidence="6 7" key="1">
    <citation type="submission" date="2019-12" db="EMBL/GenBank/DDBJ databases">
        <title>Nitratireductor arenosus sp. nov., Isolated from sea sand, Jeju island, South Korea.</title>
        <authorList>
            <person name="Kim W."/>
        </authorList>
    </citation>
    <scope>NUCLEOTIDE SEQUENCE [LARGE SCALE GENOMIC DNA]</scope>
    <source>
        <strain evidence="6 7">CAU 1489</strain>
    </source>
</reference>
<proteinExistence type="predicted"/>
<dbReference type="InterPro" id="IPR039650">
    <property type="entry name" value="HdrA-like"/>
</dbReference>
<keyword evidence="7" id="KW-1185">Reference proteome</keyword>
<sequence>MTRRPEADYDVIVIGGGAGGVGAALGAAKAGAKVCLVEKYGFLGGAATNAQVLAYCGFFQQGGEPRQAVAGAGEQVLEALRGLGVKAQPYHSETTGNWIVLLDPERLKVALDRLCAAHGVDVMLHTRLAAVARTGNRLEAATLAGMDGRSRIAGEAFVDASGDANLALVAGLDFRVGDEERRLQAATMPVRIGGLDPDLKIDRNAIKAAVDTYNERAEFKINRSDGGIYTRVPGSSDFWWLVIDREMADLGSRTFTRAEQSGREMALLLVDVLREKVPGFERAWLAQTGPQIGVRESRHPAARYEITYDDVVGGRQREDGVARAAWPIELHKEAGKPFYQSIGADGFFHVPLDAVTARGLDNLWYAGRVVGADSLAYGSIRVMGTAFATGEAAGTAAALAAEAGKAPDAATVRARLIENGAMI</sequence>
<dbReference type="EMBL" id="WPHG01000005">
    <property type="protein sequence ID" value="MVA99354.1"/>
    <property type="molecule type" value="Genomic_DNA"/>
</dbReference>
<gene>
    <name evidence="6" type="ORF">GN330_19080</name>
</gene>
<dbReference type="Gene3D" id="3.50.50.60">
    <property type="entry name" value="FAD/NAD(P)-binding domain"/>
    <property type="match status" value="1"/>
</dbReference>
<dbReference type="GO" id="GO:0046872">
    <property type="term" value="F:metal ion binding"/>
    <property type="evidence" value="ECO:0007669"/>
    <property type="project" value="UniProtKB-KW"/>
</dbReference>
<evidence type="ECO:0000313" key="6">
    <source>
        <dbReference type="EMBL" id="MVA99354.1"/>
    </source>
</evidence>
<evidence type="ECO:0000256" key="1">
    <source>
        <dbReference type="ARBA" id="ARBA00022485"/>
    </source>
</evidence>
<dbReference type="SUPFAM" id="SSF51905">
    <property type="entry name" value="FAD/NAD(P)-binding domain"/>
    <property type="match status" value="1"/>
</dbReference>
<organism evidence="6 7">
    <name type="scientific">Nitratireductor arenosus</name>
    <dbReference type="NCBI Taxonomy" id="2682096"/>
    <lineage>
        <taxon>Bacteria</taxon>
        <taxon>Pseudomonadati</taxon>
        <taxon>Pseudomonadota</taxon>
        <taxon>Alphaproteobacteria</taxon>
        <taxon>Hyphomicrobiales</taxon>
        <taxon>Phyllobacteriaceae</taxon>
        <taxon>Nitratireductor</taxon>
    </lineage>
</organism>
<evidence type="ECO:0000256" key="5">
    <source>
        <dbReference type="ARBA" id="ARBA00023014"/>
    </source>
</evidence>
<dbReference type="PANTHER" id="PTHR43498:SF1">
    <property type="entry name" value="COB--COM HETERODISULFIDE REDUCTASE IRON-SULFUR SUBUNIT A"/>
    <property type="match status" value="1"/>
</dbReference>
<keyword evidence="3" id="KW-0560">Oxidoreductase</keyword>
<keyword evidence="4" id="KW-0408">Iron</keyword>
<protein>
    <submittedName>
        <fullName evidence="6">FAD-dependent oxidoreductase</fullName>
    </submittedName>
</protein>
<evidence type="ECO:0000256" key="2">
    <source>
        <dbReference type="ARBA" id="ARBA00022723"/>
    </source>
</evidence>
<keyword evidence="5" id="KW-0411">Iron-sulfur</keyword>
<accession>A0A844QLA6</accession>
<name>A0A844QLA6_9HYPH</name>
<keyword evidence="2" id="KW-0479">Metal-binding</keyword>
<dbReference type="PANTHER" id="PTHR43498">
    <property type="entry name" value="FERREDOXIN:COB-COM HETERODISULFIDE REDUCTASE SUBUNIT A"/>
    <property type="match status" value="1"/>
</dbReference>
<dbReference type="InterPro" id="IPR036188">
    <property type="entry name" value="FAD/NAD-bd_sf"/>
</dbReference>
<dbReference type="Proteomes" id="UP000463224">
    <property type="component" value="Unassembled WGS sequence"/>
</dbReference>
<dbReference type="RefSeq" id="WP_156714435.1">
    <property type="nucleotide sequence ID" value="NZ_WPHG01000005.1"/>
</dbReference>
<evidence type="ECO:0000256" key="3">
    <source>
        <dbReference type="ARBA" id="ARBA00023002"/>
    </source>
</evidence>
<evidence type="ECO:0000313" key="7">
    <source>
        <dbReference type="Proteomes" id="UP000463224"/>
    </source>
</evidence>
<dbReference type="Pfam" id="PF12831">
    <property type="entry name" value="FAD_oxidored"/>
    <property type="match status" value="1"/>
</dbReference>
<dbReference type="GO" id="GO:0051539">
    <property type="term" value="F:4 iron, 4 sulfur cluster binding"/>
    <property type="evidence" value="ECO:0007669"/>
    <property type="project" value="UniProtKB-KW"/>
</dbReference>
<comment type="caution">
    <text evidence="6">The sequence shown here is derived from an EMBL/GenBank/DDBJ whole genome shotgun (WGS) entry which is preliminary data.</text>
</comment>
<keyword evidence="1" id="KW-0004">4Fe-4S</keyword>